<protein>
    <submittedName>
        <fullName evidence="1">Uncharacterized protein</fullName>
    </submittedName>
</protein>
<evidence type="ECO:0000313" key="1">
    <source>
        <dbReference type="EMBL" id="KAL0907094.1"/>
    </source>
</evidence>
<gene>
    <name evidence="1" type="ORF">M5K25_025637</name>
</gene>
<proteinExistence type="predicted"/>
<comment type="caution">
    <text evidence="1">The sequence shown here is derived from an EMBL/GenBank/DDBJ whole genome shotgun (WGS) entry which is preliminary data.</text>
</comment>
<reference evidence="1 2" key="1">
    <citation type="journal article" date="2024" name="Plant Biotechnol. J.">
        <title>Dendrobium thyrsiflorum genome and its molecular insights into genes involved in important horticultural traits.</title>
        <authorList>
            <person name="Chen B."/>
            <person name="Wang J.Y."/>
            <person name="Zheng P.J."/>
            <person name="Li K.L."/>
            <person name="Liang Y.M."/>
            <person name="Chen X.F."/>
            <person name="Zhang C."/>
            <person name="Zhao X."/>
            <person name="He X."/>
            <person name="Zhang G.Q."/>
            <person name="Liu Z.J."/>
            <person name="Xu Q."/>
        </authorList>
    </citation>
    <scope>NUCLEOTIDE SEQUENCE [LARGE SCALE GENOMIC DNA]</scope>
    <source>
        <strain evidence="1">GZMU011</strain>
    </source>
</reference>
<accession>A0ABD0U4L1</accession>
<name>A0ABD0U4L1_DENTH</name>
<evidence type="ECO:0000313" key="2">
    <source>
        <dbReference type="Proteomes" id="UP001552299"/>
    </source>
</evidence>
<dbReference type="AlphaFoldDB" id="A0ABD0U4L1"/>
<dbReference type="EMBL" id="JANQDX010000018">
    <property type="protein sequence ID" value="KAL0907094.1"/>
    <property type="molecule type" value="Genomic_DNA"/>
</dbReference>
<sequence>MRYPSYRDGAGLNEESWKYVQREVSQHVAHLASINTLKARSTKIKCREDGSFKVIVENPTADIAHCIFYREWDNKANAFLIKTWESEF</sequence>
<keyword evidence="2" id="KW-1185">Reference proteome</keyword>
<dbReference type="Proteomes" id="UP001552299">
    <property type="component" value="Unassembled WGS sequence"/>
</dbReference>
<organism evidence="1 2">
    <name type="scientific">Dendrobium thyrsiflorum</name>
    <name type="common">Pinecone-like raceme dendrobium</name>
    <name type="synonym">Orchid</name>
    <dbReference type="NCBI Taxonomy" id="117978"/>
    <lineage>
        <taxon>Eukaryota</taxon>
        <taxon>Viridiplantae</taxon>
        <taxon>Streptophyta</taxon>
        <taxon>Embryophyta</taxon>
        <taxon>Tracheophyta</taxon>
        <taxon>Spermatophyta</taxon>
        <taxon>Magnoliopsida</taxon>
        <taxon>Liliopsida</taxon>
        <taxon>Asparagales</taxon>
        <taxon>Orchidaceae</taxon>
        <taxon>Epidendroideae</taxon>
        <taxon>Malaxideae</taxon>
        <taxon>Dendrobiinae</taxon>
        <taxon>Dendrobium</taxon>
    </lineage>
</organism>